<sequence length="341" mass="40771">MMLTSIYSYKINELFNKYSTILNNDFLYYDVYSGEENKALYFKDYEEDSIELFAWNSIFEEYIPESYWNDVCGNIDISKEIEFFEDSDYSDFKTIINMMFRIFDLNKEIDLYGKELIKSYLQYQISHTKNNDATRTFFLRRLFSEMYVGDYTYNKLSIFDNDLLFETNNKKKYNVHNLIDKFCDIIVSQSLPSHVLDFLINMKKILHECIDFILGNGELYYFDFDNSNVKYIDLSFFLSAYENNKEEIFNIISDNTSKTKLTSELFVSHIIAMNYSFFILKDKPSEIIFLKSFFKDDEKMFVNALSFLINIGFYIWDDTFNGLGLEKYIDKIEIKECLITN</sequence>
<name>A0A077PDG6_XENBV</name>
<evidence type="ECO:0000313" key="2">
    <source>
        <dbReference type="Proteomes" id="UP000028500"/>
    </source>
</evidence>
<dbReference type="Proteomes" id="UP000028500">
    <property type="component" value="Unassembled WGS sequence"/>
</dbReference>
<dbReference type="RefSeq" id="WP_155271230.1">
    <property type="nucleotide sequence ID" value="NZ_CAWLZI010000177.1"/>
</dbReference>
<proteinExistence type="predicted"/>
<keyword evidence="2" id="KW-1185">Reference proteome</keyword>
<dbReference type="HOGENOM" id="CLU_069374_0_0_6"/>
<comment type="caution">
    <text evidence="1">The sequence shown here is derived from an EMBL/GenBank/DDBJ whole genome shotgun (WGS) entry which is preliminary data.</text>
</comment>
<dbReference type="AlphaFoldDB" id="A0A077PDG6"/>
<organism evidence="1 2">
    <name type="scientific">Xenorhabdus bovienii str. kraussei Quebec</name>
    <dbReference type="NCBI Taxonomy" id="1398203"/>
    <lineage>
        <taxon>Bacteria</taxon>
        <taxon>Pseudomonadati</taxon>
        <taxon>Pseudomonadota</taxon>
        <taxon>Gammaproteobacteria</taxon>
        <taxon>Enterobacterales</taxon>
        <taxon>Morganellaceae</taxon>
        <taxon>Xenorhabdus</taxon>
    </lineage>
</organism>
<gene>
    <name evidence="1" type="ORF">XBKQ1_1880011</name>
</gene>
<dbReference type="OrthoDB" id="2655051at2"/>
<accession>A0A077PDG6</accession>
<dbReference type="EMBL" id="CBSY010000099">
    <property type="protein sequence ID" value="CDH19153.1"/>
    <property type="molecule type" value="Genomic_DNA"/>
</dbReference>
<reference evidence="1" key="1">
    <citation type="submission" date="2013-07" db="EMBL/GenBank/DDBJ databases">
        <title>Sub-species coevolution in mutualistic symbiosis.</title>
        <authorList>
            <person name="Murfin K."/>
            <person name="Klassen J."/>
            <person name="Lee M."/>
            <person name="Forst S."/>
            <person name="Stock P."/>
            <person name="Goodrich-Blair H."/>
        </authorList>
    </citation>
    <scope>NUCLEOTIDE SEQUENCE [LARGE SCALE GENOMIC DNA]</scope>
    <source>
        <strain evidence="1">Kraussei Quebec</strain>
    </source>
</reference>
<evidence type="ECO:0000313" key="1">
    <source>
        <dbReference type="EMBL" id="CDH19153.1"/>
    </source>
</evidence>
<protein>
    <submittedName>
        <fullName evidence="1">Uncharacterized protein</fullName>
    </submittedName>
</protein>